<organism evidence="4 5">
    <name type="scientific">Fadolivirus FV1/VV64</name>
    <dbReference type="NCBI Taxonomy" id="3070911"/>
    <lineage>
        <taxon>Viruses</taxon>
        <taxon>Varidnaviria</taxon>
        <taxon>Bamfordvirae</taxon>
        <taxon>Nucleocytoviricota</taxon>
        <taxon>Megaviricetes</taxon>
        <taxon>Imitervirales</taxon>
        <taxon>Mimiviridae</taxon>
        <taxon>Klosneuvirinae</taxon>
        <taxon>Fadolivirus</taxon>
        <taxon>Fadolivirus algeromassiliense</taxon>
    </lineage>
</organism>
<evidence type="ECO:0000313" key="5">
    <source>
        <dbReference type="Proteomes" id="UP001162001"/>
    </source>
</evidence>
<dbReference type="InterPro" id="IPR003819">
    <property type="entry name" value="TauD/TfdA-like"/>
</dbReference>
<name>A0A7D3QUI2_9VIRU</name>
<keyword evidence="4" id="KW-0223">Dioxygenase</keyword>
<dbReference type="PANTHER" id="PTHR10696">
    <property type="entry name" value="GAMMA-BUTYROBETAINE HYDROXYLASE-RELATED"/>
    <property type="match status" value="1"/>
</dbReference>
<keyword evidence="2" id="KW-0045">Antibiotic biosynthesis</keyword>
<dbReference type="PANTHER" id="PTHR10696:SF56">
    <property type="entry name" value="TAUD_TFDA-LIKE DOMAIN-CONTAINING PROTEIN"/>
    <property type="match status" value="1"/>
</dbReference>
<dbReference type="InterPro" id="IPR050411">
    <property type="entry name" value="AlphaKG_dependent_hydroxylases"/>
</dbReference>
<dbReference type="EMBL" id="MT418680">
    <property type="protein sequence ID" value="QKF93564.1"/>
    <property type="molecule type" value="Genomic_DNA"/>
</dbReference>
<feature type="domain" description="TauD/TfdA-like" evidence="3">
    <location>
        <begin position="207"/>
        <end position="445"/>
    </location>
</feature>
<protein>
    <submittedName>
        <fullName evidence="4">TauD/TfdA taurine catabolism dioxygenase</fullName>
    </submittedName>
</protein>
<evidence type="ECO:0000256" key="2">
    <source>
        <dbReference type="ARBA" id="ARBA00023194"/>
    </source>
</evidence>
<dbReference type="Proteomes" id="UP001162001">
    <property type="component" value="Segment"/>
</dbReference>
<dbReference type="Gene3D" id="3.60.130.10">
    <property type="entry name" value="Clavaminate synthase-like"/>
    <property type="match status" value="1"/>
</dbReference>
<gene>
    <name evidence="4" type="ORF">Fadolivirus_1_106</name>
</gene>
<evidence type="ECO:0000256" key="1">
    <source>
        <dbReference type="ARBA" id="ARBA00023002"/>
    </source>
</evidence>
<accession>A0A7D3QUI2</accession>
<proteinExistence type="predicted"/>
<dbReference type="SUPFAM" id="SSF51197">
    <property type="entry name" value="Clavaminate synthase-like"/>
    <property type="match status" value="1"/>
</dbReference>
<dbReference type="GO" id="GO:0017000">
    <property type="term" value="P:antibiotic biosynthetic process"/>
    <property type="evidence" value="ECO:0007669"/>
    <property type="project" value="UniProtKB-KW"/>
</dbReference>
<reference evidence="4 5" key="1">
    <citation type="submission" date="2020-04" db="EMBL/GenBank/DDBJ databases">
        <title>Advantages and limits of metagenomic assembly and binning of a giant virus.</title>
        <authorList>
            <person name="Schulz F."/>
            <person name="Andreani J."/>
            <person name="Francis R."/>
            <person name="Boudjemaa H."/>
            <person name="Bou Khalil J.Y."/>
            <person name="Lee J."/>
            <person name="La Scola B."/>
            <person name="Woyke T."/>
        </authorList>
    </citation>
    <scope>NUCLEOTIDE SEQUENCE [LARGE SCALE GENOMIC DNA]</scope>
    <source>
        <strain evidence="4 5">FV1/VV64</strain>
    </source>
</reference>
<sequence length="457" mass="54707">MIRYAINLNDIDILQNKYLYNEIFIDNNNYMNLDNISYDDTYNYDLNYMINKNEDLDIAIKIKSNINLLFIDINVFKNIDNYNFLDYFTENKIGIIIHNSSELIYISQHIHFTKISSLLIDCDLLNNEDIHAMYFVHKKIYVNYNPDNNNNFEYYQKLILNPCVYCILINNYIFDTIIPKLYTEIKYQYQIPNLICHINIKKIINHIQYNDINQLIKDMIHNVWGKFLIYNISNIPETYTDIEIKKLYFEIGKQCGEIQNCKAFNSESVDYDVSRDIKYIPNINHFYASNIRQPLHTDYAYYEKDNSPDWLILYSLKVAEWGGITSLISTKTLTSILKKYEYNLYEKLNRNITYVYKEDGYNIKHNKVLLNDKNIINWNKFQIDESNDNEIKEICHTFFNFLENKIVGGNIYDISKSWNRGDCVIFNDHLVLHCRSAFYGERWLKDHAIYDKNMPLD</sequence>
<dbReference type="Pfam" id="PF02668">
    <property type="entry name" value="TauD"/>
    <property type="match status" value="1"/>
</dbReference>
<dbReference type="InterPro" id="IPR042098">
    <property type="entry name" value="TauD-like_sf"/>
</dbReference>
<evidence type="ECO:0000259" key="3">
    <source>
        <dbReference type="Pfam" id="PF02668"/>
    </source>
</evidence>
<dbReference type="GO" id="GO:0051213">
    <property type="term" value="F:dioxygenase activity"/>
    <property type="evidence" value="ECO:0007669"/>
    <property type="project" value="UniProtKB-KW"/>
</dbReference>
<keyword evidence="1" id="KW-0560">Oxidoreductase</keyword>
<keyword evidence="5" id="KW-1185">Reference proteome</keyword>
<evidence type="ECO:0000313" key="4">
    <source>
        <dbReference type="EMBL" id="QKF93564.1"/>
    </source>
</evidence>